<dbReference type="EMBL" id="FOAB01000005">
    <property type="protein sequence ID" value="SEL72845.1"/>
    <property type="molecule type" value="Genomic_DNA"/>
</dbReference>
<dbReference type="OrthoDB" id="9809364at2"/>
<evidence type="ECO:0000256" key="1">
    <source>
        <dbReference type="SAM" id="SignalP"/>
    </source>
</evidence>
<keyword evidence="3" id="KW-1185">Reference proteome</keyword>
<feature type="signal peptide" evidence="1">
    <location>
        <begin position="1"/>
        <end position="23"/>
    </location>
</feature>
<feature type="chain" id="PRO_5011474238" evidence="1">
    <location>
        <begin position="24"/>
        <end position="394"/>
    </location>
</feature>
<dbReference type="Gene3D" id="2.120.10.30">
    <property type="entry name" value="TolB, C-terminal domain"/>
    <property type="match status" value="1"/>
</dbReference>
<dbReference type="Proteomes" id="UP000198521">
    <property type="component" value="Unassembled WGS sequence"/>
</dbReference>
<dbReference type="AlphaFoldDB" id="A0A1H7SK08"/>
<gene>
    <name evidence="2" type="ORF">SAMN04487910_3195</name>
</gene>
<evidence type="ECO:0000313" key="2">
    <source>
        <dbReference type="EMBL" id="SEL72845.1"/>
    </source>
</evidence>
<dbReference type="InterPro" id="IPR011042">
    <property type="entry name" value="6-blade_b-propeller_TolB-like"/>
</dbReference>
<sequence>MTLQKNLLGLVFFFLLNSTFSQQKQLAIANETQYEYAFAETANLKNNNATPMVAVSSIRSESSLETKGHNFVSEDLPTESSTSANFIIESLPINSKNSDYAPSFYKGELVFASSRNAKSMSVILQEKTNEPFLDLYRTSKNIPDKGIEKLKGAINTKFHESSAVFSPDGKTVYFTRNNYSKRKFKRNTKGCVLLKIYKATYENGKWKHVKELPFNSDEYSTAHPALSPDGKYLYFASDMPGSYGKSDIYVVAVNEDGSYGTPENLGGLINSAGRETFPHVSDTGKLFFASDGHVGFGGLDIFMVLPNRQRSGWQVYNMGAPINSAADDFTFIIDEENKMGYFASNRGGGRGGDDIYGFRQMISLEKYRDYMPKVKHKIKRHMDIKPISEEITSF</sequence>
<organism evidence="2 3">
    <name type="scientific">Aquimarina amphilecti</name>
    <dbReference type="NCBI Taxonomy" id="1038014"/>
    <lineage>
        <taxon>Bacteria</taxon>
        <taxon>Pseudomonadati</taxon>
        <taxon>Bacteroidota</taxon>
        <taxon>Flavobacteriia</taxon>
        <taxon>Flavobacteriales</taxon>
        <taxon>Flavobacteriaceae</taxon>
        <taxon>Aquimarina</taxon>
    </lineage>
</organism>
<keyword evidence="1" id="KW-0732">Signal</keyword>
<name>A0A1H7SK08_AQUAM</name>
<dbReference type="RefSeq" id="WP_091410267.1">
    <property type="nucleotide sequence ID" value="NZ_FOAB01000005.1"/>
</dbReference>
<dbReference type="Pfam" id="PF07676">
    <property type="entry name" value="PD40"/>
    <property type="match status" value="3"/>
</dbReference>
<protein>
    <submittedName>
        <fullName evidence="2">WD40-like Beta Propeller Repeat</fullName>
    </submittedName>
</protein>
<accession>A0A1H7SK08</accession>
<dbReference type="InterPro" id="IPR011659">
    <property type="entry name" value="WD40"/>
</dbReference>
<dbReference type="SUPFAM" id="SSF82171">
    <property type="entry name" value="DPP6 N-terminal domain-like"/>
    <property type="match status" value="1"/>
</dbReference>
<proteinExistence type="predicted"/>
<evidence type="ECO:0000313" key="3">
    <source>
        <dbReference type="Proteomes" id="UP000198521"/>
    </source>
</evidence>
<dbReference type="STRING" id="1038014.SAMN04487910_3195"/>
<reference evidence="2 3" key="1">
    <citation type="submission" date="2016-10" db="EMBL/GenBank/DDBJ databases">
        <authorList>
            <person name="de Groot N.N."/>
        </authorList>
    </citation>
    <scope>NUCLEOTIDE SEQUENCE [LARGE SCALE GENOMIC DNA]</scope>
    <source>
        <strain evidence="2 3">DSM 25232</strain>
    </source>
</reference>